<dbReference type="HOGENOM" id="CLU_1120121_0_0_1"/>
<evidence type="ECO:0000256" key="1">
    <source>
        <dbReference type="SAM" id="MobiDB-lite"/>
    </source>
</evidence>
<dbReference type="AlphaFoldDB" id="R7YH82"/>
<feature type="compositionally biased region" description="Low complexity" evidence="1">
    <location>
        <begin position="1"/>
        <end position="18"/>
    </location>
</feature>
<feature type="domain" description="SMODS and SLOG-associating 2TM effector" evidence="3">
    <location>
        <begin position="100"/>
        <end position="218"/>
    </location>
</feature>
<evidence type="ECO:0000256" key="2">
    <source>
        <dbReference type="SAM" id="Phobius"/>
    </source>
</evidence>
<dbReference type="PANTHER" id="PTHR38793">
    <property type="entry name" value="SLATT_FUNGAL DOMAIN-CONTAINING PROTEIN-RELATED"/>
    <property type="match status" value="1"/>
</dbReference>
<dbReference type="EMBL" id="JH767555">
    <property type="protein sequence ID" value="EON61265.1"/>
    <property type="molecule type" value="Genomic_DNA"/>
</dbReference>
<proteinExistence type="predicted"/>
<dbReference type="RefSeq" id="XP_007776582.1">
    <property type="nucleotide sequence ID" value="XM_007778392.1"/>
</dbReference>
<dbReference type="eggNOG" id="ENOG502SVHM">
    <property type="taxonomic scope" value="Eukaryota"/>
</dbReference>
<feature type="region of interest" description="Disordered" evidence="1">
    <location>
        <begin position="217"/>
        <end position="248"/>
    </location>
</feature>
<dbReference type="NCBIfam" id="NF033635">
    <property type="entry name" value="SLATT_fungal"/>
    <property type="match status" value="1"/>
</dbReference>
<accession>R7YH82</accession>
<evidence type="ECO:0000313" key="4">
    <source>
        <dbReference type="EMBL" id="EON61265.1"/>
    </source>
</evidence>
<feature type="region of interest" description="Disordered" evidence="1">
    <location>
        <begin position="1"/>
        <end position="34"/>
    </location>
</feature>
<feature type="transmembrane region" description="Helical" evidence="2">
    <location>
        <begin position="111"/>
        <end position="137"/>
    </location>
</feature>
<dbReference type="GeneID" id="19897789"/>
<reference evidence="5" key="1">
    <citation type="submission" date="2012-06" db="EMBL/GenBank/DDBJ databases">
        <title>The genome sequence of Coniosporium apollinis CBS 100218.</title>
        <authorList>
            <consortium name="The Broad Institute Genome Sequencing Platform"/>
            <person name="Cuomo C."/>
            <person name="Gorbushina A."/>
            <person name="Noack S."/>
            <person name="Walker B."/>
            <person name="Young S.K."/>
            <person name="Zeng Q."/>
            <person name="Gargeya S."/>
            <person name="Fitzgerald M."/>
            <person name="Haas B."/>
            <person name="Abouelleil A."/>
            <person name="Alvarado L."/>
            <person name="Arachchi H.M."/>
            <person name="Berlin A.M."/>
            <person name="Chapman S.B."/>
            <person name="Goldberg J."/>
            <person name="Griggs A."/>
            <person name="Gujja S."/>
            <person name="Hansen M."/>
            <person name="Howarth C."/>
            <person name="Imamovic A."/>
            <person name="Larimer J."/>
            <person name="McCowan C."/>
            <person name="Montmayeur A."/>
            <person name="Murphy C."/>
            <person name="Neiman D."/>
            <person name="Pearson M."/>
            <person name="Priest M."/>
            <person name="Roberts A."/>
            <person name="Saif S."/>
            <person name="Shea T."/>
            <person name="Sisk P."/>
            <person name="Sykes S."/>
            <person name="Wortman J."/>
            <person name="Nusbaum C."/>
            <person name="Birren B."/>
        </authorList>
    </citation>
    <scope>NUCLEOTIDE SEQUENCE [LARGE SCALE GENOMIC DNA]</scope>
    <source>
        <strain evidence="5">CBS 100218</strain>
    </source>
</reference>
<name>R7YH82_CONA1</name>
<evidence type="ECO:0000313" key="5">
    <source>
        <dbReference type="Proteomes" id="UP000016924"/>
    </source>
</evidence>
<keyword evidence="2" id="KW-1133">Transmembrane helix</keyword>
<feature type="compositionally biased region" description="Polar residues" evidence="1">
    <location>
        <begin position="225"/>
        <end position="235"/>
    </location>
</feature>
<protein>
    <recommendedName>
        <fullName evidence="3">SMODS and SLOG-associating 2TM effector domain-containing protein</fullName>
    </recommendedName>
</protein>
<feature type="compositionally biased region" description="Polar residues" evidence="1">
    <location>
        <begin position="19"/>
        <end position="31"/>
    </location>
</feature>
<feature type="compositionally biased region" description="Basic and acidic residues" evidence="1">
    <location>
        <begin position="236"/>
        <end position="248"/>
    </location>
</feature>
<feature type="transmembrane region" description="Helical" evidence="2">
    <location>
        <begin position="143"/>
        <end position="163"/>
    </location>
</feature>
<organism evidence="4 5">
    <name type="scientific">Coniosporium apollinis (strain CBS 100218)</name>
    <name type="common">Rock-inhabiting black yeast</name>
    <dbReference type="NCBI Taxonomy" id="1168221"/>
    <lineage>
        <taxon>Eukaryota</taxon>
        <taxon>Fungi</taxon>
        <taxon>Dikarya</taxon>
        <taxon>Ascomycota</taxon>
        <taxon>Pezizomycotina</taxon>
        <taxon>Dothideomycetes</taxon>
        <taxon>Dothideomycetes incertae sedis</taxon>
        <taxon>Coniosporium</taxon>
    </lineage>
</organism>
<feature type="compositionally biased region" description="Basic and acidic residues" evidence="1">
    <location>
        <begin position="56"/>
        <end position="70"/>
    </location>
</feature>
<keyword evidence="2" id="KW-0812">Transmembrane</keyword>
<dbReference type="PANTHER" id="PTHR38793:SF3">
    <property type="entry name" value="SMODS AND SLOG-ASSOCIATING 2TM EFFECTOR DOMAIN-CONTAINING PROTEIN"/>
    <property type="match status" value="1"/>
</dbReference>
<keyword evidence="5" id="KW-1185">Reference proteome</keyword>
<dbReference type="OrthoDB" id="4472872at2759"/>
<gene>
    <name evidence="4" type="ORF">W97_00478</name>
</gene>
<dbReference type="Pfam" id="PF18142">
    <property type="entry name" value="SLATT_fungal"/>
    <property type="match status" value="1"/>
</dbReference>
<dbReference type="Proteomes" id="UP000016924">
    <property type="component" value="Unassembled WGS sequence"/>
</dbReference>
<keyword evidence="2" id="KW-0472">Membrane</keyword>
<sequence>MSGTGAPASAAEPPASGEIRNTSTGSSTSAQDAAADNLIQLTKDDFYTLFGTPTGDPKREPDSLEEKESRHSSKAPRWWRVVKGCKTFDPEHNIGVWQNIRFEEVASQRRYYLYNTIVYGGLVSQLVISAVLILLGANSSDHHIAIAVLGSANGVITGVLSLIRGQGLPNRLMQYANGLRKIREQIEWMEKEVRAKRRIVSYQEAVELRNLYEQTRADAQRNHPDTWTSGSGTDSKTWKGDEKGTRHP</sequence>
<feature type="region of interest" description="Disordered" evidence="1">
    <location>
        <begin position="49"/>
        <end position="70"/>
    </location>
</feature>
<dbReference type="InterPro" id="IPR041622">
    <property type="entry name" value="SLATT_fungi"/>
</dbReference>
<evidence type="ECO:0000259" key="3">
    <source>
        <dbReference type="Pfam" id="PF18142"/>
    </source>
</evidence>